<dbReference type="GO" id="GO:0006261">
    <property type="term" value="P:DNA-templated DNA replication"/>
    <property type="evidence" value="ECO:0007669"/>
    <property type="project" value="TreeGrafter"/>
</dbReference>
<dbReference type="Pfam" id="PF05496">
    <property type="entry name" value="RuvB_N"/>
    <property type="match status" value="1"/>
</dbReference>
<dbReference type="SMART" id="SM00382">
    <property type="entry name" value="AAA"/>
    <property type="match status" value="1"/>
</dbReference>
<keyword evidence="5" id="KW-0547">Nucleotide-binding</keyword>
<reference evidence="8 9" key="1">
    <citation type="submission" date="2017-06" db="EMBL/GenBank/DDBJ databases">
        <title>Draft Genome Sequence of Natranaerobius trueperi halophilic, alkalithermophilic bacteria from soda lakes.</title>
        <authorList>
            <person name="Zhao B."/>
        </authorList>
    </citation>
    <scope>NUCLEOTIDE SEQUENCE [LARGE SCALE GENOMIC DNA]</scope>
    <source>
        <strain evidence="8 9">DSM 18760</strain>
    </source>
</reference>
<evidence type="ECO:0000259" key="7">
    <source>
        <dbReference type="SMART" id="SM00382"/>
    </source>
</evidence>
<organism evidence="8 9">
    <name type="scientific">Natranaerobius trueperi</name>
    <dbReference type="NCBI Taxonomy" id="759412"/>
    <lineage>
        <taxon>Bacteria</taxon>
        <taxon>Bacillati</taxon>
        <taxon>Bacillota</taxon>
        <taxon>Clostridia</taxon>
        <taxon>Natranaerobiales</taxon>
        <taxon>Natranaerobiaceae</taxon>
        <taxon>Natranaerobius</taxon>
    </lineage>
</organism>
<dbReference type="GO" id="GO:0009378">
    <property type="term" value="F:four-way junction helicase activity"/>
    <property type="evidence" value="ECO:0007669"/>
    <property type="project" value="InterPro"/>
</dbReference>
<comment type="function">
    <text evidence="1">DNA-dependent ATPase that plays important roles in cellular responses to stalled DNA replication processes.</text>
</comment>
<sequence>MDLFSYNLEEKTAHEAPLADRIRPLTLEEFVGQNKVLGEGKLLRRAIKADRLSSIILYGPPGIGKTTIAKIIASNTQKEFHQLNAVISGVKDLRDLIEKAQEIRSQYNRGSVLFIDEIHRFNKNQQDALLPYVEDGTVILIGATTENPYFSVNNALLSRSQVFKLEELTRSEMEKLLNRALEDKEKGLGNYQVEIDDKAISHFIDSANGDIRVALNALELAVMTTLPNENGVRTINLEVAEDSIQEKAVYYDKDGDNHYDVISAFIKSLRGSDPDAGLYWLARMLYAGEDPLFVCRRLLIFASEDVGNADPQALQVALSVYQAVERLGLPEGKITLAQGVTYLASAPKSNSSYIGVLKAQKEVESGIGTKSQVPNHLKDAHYQGAKELGHGRDYKYPHHYPENFISQTYLPEEIKDKVFYEPTLNGKEAQIKERLQRLFLKRGDFDG</sequence>
<feature type="domain" description="AAA+ ATPase" evidence="7">
    <location>
        <begin position="51"/>
        <end position="167"/>
    </location>
</feature>
<evidence type="ECO:0000313" key="9">
    <source>
        <dbReference type="Proteomes" id="UP000214588"/>
    </source>
</evidence>
<dbReference type="PANTHER" id="PTHR13779:SF7">
    <property type="entry name" value="ATPASE WRNIP1"/>
    <property type="match status" value="1"/>
</dbReference>
<evidence type="ECO:0000256" key="5">
    <source>
        <dbReference type="ARBA" id="ARBA00022741"/>
    </source>
</evidence>
<dbReference type="Proteomes" id="UP000214588">
    <property type="component" value="Unassembled WGS sequence"/>
</dbReference>
<proteinExistence type="inferred from homology"/>
<dbReference type="GO" id="GO:0000731">
    <property type="term" value="P:DNA synthesis involved in DNA repair"/>
    <property type="evidence" value="ECO:0007669"/>
    <property type="project" value="TreeGrafter"/>
</dbReference>
<dbReference type="InterPro" id="IPR008921">
    <property type="entry name" value="DNA_pol3_clamp-load_cplx_C"/>
</dbReference>
<dbReference type="PANTHER" id="PTHR13779">
    <property type="entry name" value="WERNER HELICASE-INTERACTING PROTEIN 1 FAMILY MEMBER"/>
    <property type="match status" value="1"/>
</dbReference>
<dbReference type="InterPro" id="IPR032423">
    <property type="entry name" value="AAA_assoc_2"/>
</dbReference>
<name>A0A226BZ08_9FIRM</name>
<dbReference type="EMBL" id="NIQC01000018">
    <property type="protein sequence ID" value="OWZ83439.1"/>
    <property type="molecule type" value="Genomic_DNA"/>
</dbReference>
<evidence type="ECO:0000256" key="6">
    <source>
        <dbReference type="ARBA" id="ARBA00022840"/>
    </source>
</evidence>
<keyword evidence="6" id="KW-0067">ATP-binding</keyword>
<dbReference type="FunFam" id="1.20.272.10:FF:000001">
    <property type="entry name" value="Putative AAA family ATPase"/>
    <property type="match status" value="1"/>
</dbReference>
<dbReference type="InterPro" id="IPR027417">
    <property type="entry name" value="P-loop_NTPase"/>
</dbReference>
<evidence type="ECO:0000256" key="2">
    <source>
        <dbReference type="ARBA" id="ARBA00008959"/>
    </source>
</evidence>
<dbReference type="AlphaFoldDB" id="A0A226BZ08"/>
<dbReference type="FunFam" id="3.40.50.300:FF:000137">
    <property type="entry name" value="Replication-associated recombination protein A"/>
    <property type="match status" value="1"/>
</dbReference>
<dbReference type="FunFam" id="1.10.8.60:FF:000029">
    <property type="entry name" value="Replication-associated recombination protein A"/>
    <property type="match status" value="1"/>
</dbReference>
<evidence type="ECO:0000256" key="1">
    <source>
        <dbReference type="ARBA" id="ARBA00002393"/>
    </source>
</evidence>
<accession>A0A226BZ08</accession>
<evidence type="ECO:0000313" key="8">
    <source>
        <dbReference type="EMBL" id="OWZ83439.1"/>
    </source>
</evidence>
<protein>
    <recommendedName>
        <fullName evidence="3">Replication-associated recombination protein A</fullName>
    </recommendedName>
</protein>
<dbReference type="InterPro" id="IPR051314">
    <property type="entry name" value="AAA_ATPase_RarA/MGS1/WRNIP1"/>
</dbReference>
<dbReference type="GO" id="GO:0017116">
    <property type="term" value="F:single-stranded DNA helicase activity"/>
    <property type="evidence" value="ECO:0007669"/>
    <property type="project" value="TreeGrafter"/>
</dbReference>
<comment type="caution">
    <text evidence="8">The sequence shown here is derived from an EMBL/GenBank/DDBJ whole genome shotgun (WGS) entry which is preliminary data.</text>
</comment>
<dbReference type="SUPFAM" id="SSF48019">
    <property type="entry name" value="post-AAA+ oligomerization domain-like"/>
    <property type="match status" value="1"/>
</dbReference>
<evidence type="ECO:0000256" key="4">
    <source>
        <dbReference type="ARBA" id="ARBA00022705"/>
    </source>
</evidence>
<keyword evidence="9" id="KW-1185">Reference proteome</keyword>
<dbReference type="Gene3D" id="1.20.272.10">
    <property type="match status" value="1"/>
</dbReference>
<dbReference type="Pfam" id="PF16193">
    <property type="entry name" value="AAA_assoc_2"/>
    <property type="match status" value="1"/>
</dbReference>
<dbReference type="InterPro" id="IPR021886">
    <property type="entry name" value="MgsA_C"/>
</dbReference>
<dbReference type="Pfam" id="PF12002">
    <property type="entry name" value="MgsA_C"/>
    <property type="match status" value="1"/>
</dbReference>
<dbReference type="GO" id="GO:0003677">
    <property type="term" value="F:DNA binding"/>
    <property type="evidence" value="ECO:0007669"/>
    <property type="project" value="InterPro"/>
</dbReference>
<dbReference type="CDD" id="cd00009">
    <property type="entry name" value="AAA"/>
    <property type="match status" value="1"/>
</dbReference>
<comment type="similarity">
    <text evidence="2">Belongs to the AAA ATPase family. RarA/MGS1/WRNIP1 subfamily.</text>
</comment>
<evidence type="ECO:0000256" key="3">
    <source>
        <dbReference type="ARBA" id="ARBA00020776"/>
    </source>
</evidence>
<dbReference type="GO" id="GO:0005524">
    <property type="term" value="F:ATP binding"/>
    <property type="evidence" value="ECO:0007669"/>
    <property type="project" value="UniProtKB-KW"/>
</dbReference>
<gene>
    <name evidence="8" type="ORF">CDO51_08600</name>
</gene>
<dbReference type="SUPFAM" id="SSF52540">
    <property type="entry name" value="P-loop containing nucleoside triphosphate hydrolases"/>
    <property type="match status" value="1"/>
</dbReference>
<dbReference type="RefSeq" id="WP_089023869.1">
    <property type="nucleotide sequence ID" value="NZ_NIQC01000018.1"/>
</dbReference>
<keyword evidence="4" id="KW-0235">DNA replication</keyword>
<dbReference type="InterPro" id="IPR003593">
    <property type="entry name" value="AAA+_ATPase"/>
</dbReference>
<dbReference type="GO" id="GO:0008047">
    <property type="term" value="F:enzyme activator activity"/>
    <property type="evidence" value="ECO:0007669"/>
    <property type="project" value="TreeGrafter"/>
</dbReference>
<dbReference type="FunFam" id="1.10.3710.10:FF:000003">
    <property type="entry name" value="ATPase, AAA family protein"/>
    <property type="match status" value="1"/>
</dbReference>
<dbReference type="Gene3D" id="1.10.3710.10">
    <property type="entry name" value="DNA polymerase III clamp loader subunits, C-terminal domain"/>
    <property type="match status" value="1"/>
</dbReference>
<dbReference type="OrthoDB" id="9778364at2"/>
<dbReference type="InterPro" id="IPR008824">
    <property type="entry name" value="RuvB-like_N"/>
</dbReference>
<dbReference type="GO" id="GO:0006310">
    <property type="term" value="P:DNA recombination"/>
    <property type="evidence" value="ECO:0007669"/>
    <property type="project" value="InterPro"/>
</dbReference>
<dbReference type="Gene3D" id="1.10.8.60">
    <property type="match status" value="1"/>
</dbReference>
<dbReference type="Gene3D" id="3.40.50.300">
    <property type="entry name" value="P-loop containing nucleotide triphosphate hydrolases"/>
    <property type="match status" value="1"/>
</dbReference>
<dbReference type="CDD" id="cd18139">
    <property type="entry name" value="HLD_clamp_RarA"/>
    <property type="match status" value="1"/>
</dbReference>